<reference evidence="9" key="1">
    <citation type="submission" date="2021-02" db="EMBL/GenBank/DDBJ databases">
        <authorList>
            <person name="Dougan E. K."/>
            <person name="Rhodes N."/>
            <person name="Thang M."/>
            <person name="Chan C."/>
        </authorList>
    </citation>
    <scope>NUCLEOTIDE SEQUENCE</scope>
</reference>
<feature type="transmembrane region" description="Helical" evidence="7">
    <location>
        <begin position="457"/>
        <end position="479"/>
    </location>
</feature>
<dbReference type="GO" id="GO:0035725">
    <property type="term" value="P:sodium ion transmembrane transport"/>
    <property type="evidence" value="ECO:0007669"/>
    <property type="project" value="TreeGrafter"/>
</dbReference>
<evidence type="ECO:0000313" key="9">
    <source>
        <dbReference type="EMBL" id="CAE8581512.1"/>
    </source>
</evidence>
<feature type="transmembrane region" description="Helical" evidence="7">
    <location>
        <begin position="246"/>
        <end position="272"/>
    </location>
</feature>
<dbReference type="SUPFAM" id="SSF51206">
    <property type="entry name" value="cAMP-binding domain-like"/>
    <property type="match status" value="1"/>
</dbReference>
<dbReference type="GO" id="GO:0003254">
    <property type="term" value="P:regulation of membrane depolarization"/>
    <property type="evidence" value="ECO:0007669"/>
    <property type="project" value="TreeGrafter"/>
</dbReference>
<dbReference type="OrthoDB" id="421586at2759"/>
<keyword evidence="2" id="KW-0813">Transport</keyword>
<dbReference type="AlphaFoldDB" id="A0A813D1W9"/>
<keyword evidence="10" id="KW-1185">Reference proteome</keyword>
<feature type="transmembrane region" description="Helical" evidence="7">
    <location>
        <begin position="293"/>
        <end position="316"/>
    </location>
</feature>
<feature type="domain" description="Cyclic nucleotide-binding" evidence="8">
    <location>
        <begin position="562"/>
        <end position="676"/>
    </location>
</feature>
<dbReference type="InterPro" id="IPR005821">
    <property type="entry name" value="Ion_trans_dom"/>
</dbReference>
<evidence type="ECO:0000313" key="10">
    <source>
        <dbReference type="Proteomes" id="UP000654075"/>
    </source>
</evidence>
<accession>A0A813D1W9</accession>
<comment type="subcellular location">
    <subcellularLocation>
        <location evidence="1">Membrane</location>
        <topology evidence="1">Multi-pass membrane protein</topology>
    </subcellularLocation>
</comment>
<dbReference type="Gene3D" id="1.10.287.70">
    <property type="match status" value="1"/>
</dbReference>
<dbReference type="GO" id="GO:0098855">
    <property type="term" value="C:HCN channel complex"/>
    <property type="evidence" value="ECO:0007669"/>
    <property type="project" value="TreeGrafter"/>
</dbReference>
<gene>
    <name evidence="9" type="ORF">PGLA1383_LOCUS538</name>
</gene>
<sequence length="1026" mass="113805">MAGDLLPIMLDGFAQIMNGQVQLQAEVARLVEEQRLTSAALKSLQRGAGGAILAIPKVASRTGTEQSGEVEASVALRRTQSAAELSFQRQPMKKAKSLSITFSDDDAVEEYYPPADPPLASEETPMPDGYDISPSHLKPSNSSLFESEPEFSECFLPPNWPGCIDSRAFGNRISLDQAAAETSISGFTLPFHDELQQIRKSREINNCVLEPTSRTRMSFDLIGVVVLMYDLLVTPVMLAWDVPLEGWLFGVTIFVVTFWTLDVCVTMRTGFYSKGDVEMNPSLIFRRYCKSTLIPDCIILLVDWLVILMAVLSPSIHSSGQMSGAKFFRLTKATRFLRLMSIARLSHMSEYFERWGNRFDATGGPFIKYLLEVFKLVAIIVWINHIGGCMWFAIGRMDTSDTGESWLRVPIGRSERVYEETSELYQYTTSFHWAITQMTPGSLQVFPTNSIERLFNIFALVFGMLFFSSLISSLSATLVNFRMRNAKTNAQLAELRKFLRSSGISTRVSMSVQKQAAERLTTPKPLTIADISALNVLSQTLRAELQFELCAPSVLQFPFYRVCQTLDAAILKKTLVSCIDFTVTSPGDILFLSGAPGTTAFLVSSGKLDYVQVPQFSKVFEQTTKAVDVSRIICEPAIWSHWTYVGTGIASVITSLLAIDVEKHSMLLSSNELIRRLACEYARGYQLRLAAARPPQAHWPTDLEVELATFEEIISSSRASVRRIVSMTGLECLRTQEAMVATPSFLATKFGWGGPKHLEELEQEVGEGRCILIANNEAVVERTVAVAALQVVNCRGFFLTQLGTWDSKGGLKAGCKLPGTKQNPGETPMEALKRVISKELQPLEDRIDLSSSSARLETVISHSEKYNLQSKYLRTVYTAQFAEAGNTDMDNLGIRFRRRRVFGRVESGLGQLGNLEVFGLLDKKQLLLFAWLEEKDMEYFRDTSEGQHDLKGKLGVLQLDENMKVNVSDGLAQLSQQRQAEKEDTLQAATSSDGADEHLRLASESAQCLGSSAGLLQGSGQTVILV</sequence>
<dbReference type="InterPro" id="IPR014710">
    <property type="entry name" value="RmlC-like_jellyroll"/>
</dbReference>
<evidence type="ECO:0000256" key="3">
    <source>
        <dbReference type="ARBA" id="ARBA00022692"/>
    </source>
</evidence>
<dbReference type="PANTHER" id="PTHR45689:SF5">
    <property type="entry name" value="I[[H]] CHANNEL, ISOFORM E"/>
    <property type="match status" value="1"/>
</dbReference>
<feature type="transmembrane region" description="Helical" evidence="7">
    <location>
        <begin position="373"/>
        <end position="394"/>
    </location>
</feature>
<dbReference type="Proteomes" id="UP000654075">
    <property type="component" value="Unassembled WGS sequence"/>
</dbReference>
<evidence type="ECO:0000256" key="2">
    <source>
        <dbReference type="ARBA" id="ARBA00022448"/>
    </source>
</evidence>
<dbReference type="PANTHER" id="PTHR45689">
    <property type="entry name" value="I[[H]] CHANNEL, ISOFORM E"/>
    <property type="match status" value="1"/>
</dbReference>
<dbReference type="InterPro" id="IPR000595">
    <property type="entry name" value="cNMP-bd_dom"/>
</dbReference>
<dbReference type="PROSITE" id="PS50042">
    <property type="entry name" value="CNMP_BINDING_3"/>
    <property type="match status" value="1"/>
</dbReference>
<evidence type="ECO:0000256" key="1">
    <source>
        <dbReference type="ARBA" id="ARBA00004141"/>
    </source>
</evidence>
<keyword evidence="5" id="KW-0406">Ion transport</keyword>
<dbReference type="Gene3D" id="2.60.120.10">
    <property type="entry name" value="Jelly Rolls"/>
    <property type="match status" value="1"/>
</dbReference>
<evidence type="ECO:0000259" key="8">
    <source>
        <dbReference type="PROSITE" id="PS50042"/>
    </source>
</evidence>
<evidence type="ECO:0000256" key="7">
    <source>
        <dbReference type="SAM" id="Phobius"/>
    </source>
</evidence>
<evidence type="ECO:0000256" key="4">
    <source>
        <dbReference type="ARBA" id="ARBA00022989"/>
    </source>
</evidence>
<dbReference type="GO" id="GO:0005249">
    <property type="term" value="F:voltage-gated potassium channel activity"/>
    <property type="evidence" value="ECO:0007669"/>
    <property type="project" value="TreeGrafter"/>
</dbReference>
<dbReference type="Pfam" id="PF00520">
    <property type="entry name" value="Ion_trans"/>
    <property type="match status" value="1"/>
</dbReference>
<protein>
    <recommendedName>
        <fullName evidence="8">Cyclic nucleotide-binding domain-containing protein</fullName>
    </recommendedName>
</protein>
<organism evidence="9 10">
    <name type="scientific">Polarella glacialis</name>
    <name type="common">Dinoflagellate</name>
    <dbReference type="NCBI Taxonomy" id="89957"/>
    <lineage>
        <taxon>Eukaryota</taxon>
        <taxon>Sar</taxon>
        <taxon>Alveolata</taxon>
        <taxon>Dinophyceae</taxon>
        <taxon>Suessiales</taxon>
        <taxon>Suessiaceae</taxon>
        <taxon>Polarella</taxon>
    </lineage>
</organism>
<keyword evidence="4 7" id="KW-1133">Transmembrane helix</keyword>
<dbReference type="InterPro" id="IPR051413">
    <property type="entry name" value="K/Na_HCN_channel"/>
</dbReference>
<proteinExistence type="predicted"/>
<feature type="transmembrane region" description="Helical" evidence="7">
    <location>
        <begin position="221"/>
        <end position="240"/>
    </location>
</feature>
<comment type="caution">
    <text evidence="9">The sequence shown here is derived from an EMBL/GenBank/DDBJ whole genome shotgun (WGS) entry which is preliminary data.</text>
</comment>
<keyword evidence="3 7" id="KW-0812">Transmembrane</keyword>
<keyword evidence="6 7" id="KW-0472">Membrane</keyword>
<dbReference type="InterPro" id="IPR018490">
    <property type="entry name" value="cNMP-bd_dom_sf"/>
</dbReference>
<evidence type="ECO:0000256" key="6">
    <source>
        <dbReference type="ARBA" id="ARBA00023136"/>
    </source>
</evidence>
<evidence type="ECO:0000256" key="5">
    <source>
        <dbReference type="ARBA" id="ARBA00023065"/>
    </source>
</evidence>
<name>A0A813D1W9_POLGL</name>
<dbReference type="EMBL" id="CAJNNV010000123">
    <property type="protein sequence ID" value="CAE8581512.1"/>
    <property type="molecule type" value="Genomic_DNA"/>
</dbReference>
<dbReference type="SUPFAM" id="SSF81324">
    <property type="entry name" value="Voltage-gated potassium channels"/>
    <property type="match status" value="1"/>
</dbReference>